<dbReference type="OrthoDB" id="6038212at2"/>
<protein>
    <submittedName>
        <fullName evidence="3">Prepilin-type cleavage/methylation domain-containing protein</fullName>
    </submittedName>
    <submittedName>
        <fullName evidence="2">Type II secretion system protein</fullName>
    </submittedName>
</protein>
<comment type="caution">
    <text evidence="3">The sequence shown here is derived from an EMBL/GenBank/DDBJ whole genome shotgun (WGS) entry which is preliminary data.</text>
</comment>
<dbReference type="NCBIfam" id="TIGR02532">
    <property type="entry name" value="IV_pilin_GFxxxE"/>
    <property type="match status" value="1"/>
</dbReference>
<evidence type="ECO:0000313" key="3">
    <source>
        <dbReference type="EMBL" id="PAS92691.1"/>
    </source>
</evidence>
<sequence length="242" mass="25366">MNRARTGMQGFTLMEIAIVMVVIGLLAGGSLAALRAHQLRAQHAATRDALEEARQALFHHAVLHGRVPCPAKSPIDGEAEAPGNNGCPRNRGLLPWATLGVQGLDGWHNRLSYIASSELTRQEGISLSVQPGNGITLNTRDPAGNQQTLATAKAVAFALWSHGSNGHGAVSAAGTLIADASDSNHDEDTNTWQGSGNTVYARDPTDNSAVSGGEFDDIVVWGSYYVLIGRLLAAGQLSQASP</sequence>
<evidence type="ECO:0000313" key="2">
    <source>
        <dbReference type="EMBL" id="KAF7598782.1"/>
    </source>
</evidence>
<organism evidence="3 4">
    <name type="scientific">Candidatus Dactylopiibacterium carminicum</name>
    <dbReference type="NCBI Taxonomy" id="857335"/>
    <lineage>
        <taxon>Bacteria</taxon>
        <taxon>Pseudomonadati</taxon>
        <taxon>Pseudomonadota</taxon>
        <taxon>Betaproteobacteria</taxon>
        <taxon>Rhodocyclales</taxon>
        <taxon>Rhodocyclaceae</taxon>
        <taxon>Candidatus Dactylopiibacterium</taxon>
    </lineage>
</organism>
<dbReference type="SUPFAM" id="SSF54523">
    <property type="entry name" value="Pili subunits"/>
    <property type="match status" value="1"/>
</dbReference>
<gene>
    <name evidence="2" type="ORF">BGI27_11310</name>
    <name evidence="3" type="ORF">CGU29_10665</name>
</gene>
<feature type="region of interest" description="Disordered" evidence="1">
    <location>
        <begin position="182"/>
        <end position="205"/>
    </location>
</feature>
<evidence type="ECO:0000313" key="5">
    <source>
        <dbReference type="Proteomes" id="UP000623509"/>
    </source>
</evidence>
<dbReference type="InterPro" id="IPR045584">
    <property type="entry name" value="Pilin-like"/>
</dbReference>
<dbReference type="EMBL" id="NMRN01000032">
    <property type="protein sequence ID" value="PAS92691.1"/>
    <property type="molecule type" value="Genomic_DNA"/>
</dbReference>
<dbReference type="RefSeq" id="WP_095524993.1">
    <property type="nucleotide sequence ID" value="NZ_MDUX01000037.1"/>
</dbReference>
<keyword evidence="5" id="KW-1185">Reference proteome</keyword>
<reference evidence="2 5" key="1">
    <citation type="submission" date="2016-08" db="EMBL/GenBank/DDBJ databases">
        <title>Candidatus Dactylopiibacterium carminicum genome sequence.</title>
        <authorList>
            <person name="Ramirez-Puebla S.T."/>
            <person name="Ormeno-Orrillo E."/>
            <person name="Vera-Ponce De Leon A."/>
            <person name="Luis L."/>
            <person name="Sanchez-Flores A."/>
            <person name="Monica R."/>
            <person name="Martinez-Romero E."/>
        </authorList>
    </citation>
    <scope>NUCLEOTIDE SEQUENCE [LARGE SCALE GENOMIC DNA]</scope>
    <source>
        <strain evidence="2">END1</strain>
    </source>
</reference>
<evidence type="ECO:0000313" key="4">
    <source>
        <dbReference type="Proteomes" id="UP000216107"/>
    </source>
</evidence>
<dbReference type="EMBL" id="MDUX01000037">
    <property type="protein sequence ID" value="KAF7598782.1"/>
    <property type="molecule type" value="Genomic_DNA"/>
</dbReference>
<dbReference type="Proteomes" id="UP000216107">
    <property type="component" value="Unassembled WGS sequence"/>
</dbReference>
<accession>A0A272ERF8</accession>
<dbReference type="InterPro" id="IPR012902">
    <property type="entry name" value="N_methyl_site"/>
</dbReference>
<reference evidence="3 4" key="2">
    <citation type="submission" date="2017-07" db="EMBL/GenBank/DDBJ databases">
        <title>Candidatus Dactylopiibacterium carminicum, a nitrogen-fixing symbiont of the cochineal insect Dactylopius coccus and Dactylopius opuntiae (Hemiptera: Coccoidea: Dactylopiidae).</title>
        <authorList>
            <person name="Vera A."/>
        </authorList>
    </citation>
    <scope>NUCLEOTIDE SEQUENCE [LARGE SCALE GENOMIC DNA]</scope>
    <source>
        <strain evidence="3 4">NFDCM</strain>
    </source>
</reference>
<evidence type="ECO:0000256" key="1">
    <source>
        <dbReference type="SAM" id="MobiDB-lite"/>
    </source>
</evidence>
<dbReference type="Gene3D" id="3.30.700.10">
    <property type="entry name" value="Glycoprotein, Type 4 Pilin"/>
    <property type="match status" value="1"/>
</dbReference>
<name>A0A272ERF8_9RHOO</name>
<dbReference type="AlphaFoldDB" id="A0A272ERF8"/>
<dbReference type="Proteomes" id="UP000623509">
    <property type="component" value="Unassembled WGS sequence"/>
</dbReference>
<proteinExistence type="predicted"/>